<feature type="signal peptide" evidence="1">
    <location>
        <begin position="1"/>
        <end position="18"/>
    </location>
</feature>
<dbReference type="AlphaFoldDB" id="A0A0V0GVW4"/>
<evidence type="ECO:0000256" key="1">
    <source>
        <dbReference type="SAM" id="SignalP"/>
    </source>
</evidence>
<organism evidence="2">
    <name type="scientific">Solanum chacoense</name>
    <name type="common">Chaco potato</name>
    <dbReference type="NCBI Taxonomy" id="4108"/>
    <lineage>
        <taxon>Eukaryota</taxon>
        <taxon>Viridiplantae</taxon>
        <taxon>Streptophyta</taxon>
        <taxon>Embryophyta</taxon>
        <taxon>Tracheophyta</taxon>
        <taxon>Spermatophyta</taxon>
        <taxon>Magnoliopsida</taxon>
        <taxon>eudicotyledons</taxon>
        <taxon>Gunneridae</taxon>
        <taxon>Pentapetalae</taxon>
        <taxon>asterids</taxon>
        <taxon>lamiids</taxon>
        <taxon>Solanales</taxon>
        <taxon>Solanaceae</taxon>
        <taxon>Solanoideae</taxon>
        <taxon>Solaneae</taxon>
        <taxon>Solanum</taxon>
    </lineage>
</organism>
<proteinExistence type="predicted"/>
<reference evidence="2" key="1">
    <citation type="submission" date="2015-12" db="EMBL/GenBank/DDBJ databases">
        <title>Gene expression during late stages of embryo sac development: a critical building block for successful pollen-pistil interactions.</title>
        <authorList>
            <person name="Liu Y."/>
            <person name="Joly V."/>
            <person name="Sabar M."/>
            <person name="Matton D.P."/>
        </authorList>
    </citation>
    <scope>NUCLEOTIDE SEQUENCE</scope>
</reference>
<accession>A0A0V0GVW4</accession>
<feature type="chain" id="PRO_5006865582" evidence="1">
    <location>
        <begin position="19"/>
        <end position="72"/>
    </location>
</feature>
<sequence>MVQRRALKVLLMIKLQFQLQIILEQDLSFSEKDLGLLLLSQGGVLKVVPQNLEISSTFCCINIQLKSRIKFR</sequence>
<keyword evidence="1" id="KW-0732">Signal</keyword>
<protein>
    <submittedName>
        <fullName evidence="2">Putative ovule protein</fullName>
    </submittedName>
</protein>
<dbReference type="EMBL" id="GEDG01029790">
    <property type="protein sequence ID" value="JAP12324.1"/>
    <property type="molecule type" value="Transcribed_RNA"/>
</dbReference>
<name>A0A0V0GVW4_SOLCH</name>
<evidence type="ECO:0000313" key="2">
    <source>
        <dbReference type="EMBL" id="JAP12324.1"/>
    </source>
</evidence>